<accession>A0A484MZ54</accession>
<keyword evidence="2" id="KW-0328">Glycosyltransferase</keyword>
<evidence type="ECO:0000256" key="6">
    <source>
        <dbReference type="SAM" id="Phobius"/>
    </source>
</evidence>
<feature type="transmembrane region" description="Helical" evidence="6">
    <location>
        <begin position="6"/>
        <end position="24"/>
    </location>
</feature>
<protein>
    <submittedName>
        <fullName evidence="7">Uncharacterized protein</fullName>
    </submittedName>
</protein>
<evidence type="ECO:0000313" key="8">
    <source>
        <dbReference type="Proteomes" id="UP000595140"/>
    </source>
</evidence>
<evidence type="ECO:0000256" key="2">
    <source>
        <dbReference type="ARBA" id="ARBA00022676"/>
    </source>
</evidence>
<dbReference type="PANTHER" id="PTHR31042:SF63">
    <property type="entry name" value="DUF4005 DOMAIN-CONTAINING PROTEIN"/>
    <property type="match status" value="1"/>
</dbReference>
<organism evidence="7 8">
    <name type="scientific">Cuscuta campestris</name>
    <dbReference type="NCBI Taxonomy" id="132261"/>
    <lineage>
        <taxon>Eukaryota</taxon>
        <taxon>Viridiplantae</taxon>
        <taxon>Streptophyta</taxon>
        <taxon>Embryophyta</taxon>
        <taxon>Tracheophyta</taxon>
        <taxon>Spermatophyta</taxon>
        <taxon>Magnoliopsida</taxon>
        <taxon>eudicotyledons</taxon>
        <taxon>Gunneridae</taxon>
        <taxon>Pentapetalae</taxon>
        <taxon>asterids</taxon>
        <taxon>lamiids</taxon>
        <taxon>Solanales</taxon>
        <taxon>Convolvulaceae</taxon>
        <taxon>Cuscuteae</taxon>
        <taxon>Cuscuta</taxon>
        <taxon>Cuscuta subgen. Grammica</taxon>
        <taxon>Cuscuta sect. Cleistogrammica</taxon>
    </lineage>
</organism>
<keyword evidence="3" id="KW-0808">Transferase</keyword>
<dbReference type="OrthoDB" id="191334at2759"/>
<dbReference type="InterPro" id="IPR044174">
    <property type="entry name" value="BC10-like"/>
</dbReference>
<dbReference type="GO" id="GO:0016020">
    <property type="term" value="C:membrane"/>
    <property type="evidence" value="ECO:0007669"/>
    <property type="project" value="UniProtKB-SubCell"/>
</dbReference>
<evidence type="ECO:0000256" key="3">
    <source>
        <dbReference type="ARBA" id="ARBA00022679"/>
    </source>
</evidence>
<dbReference type="EMBL" id="OOIL02005153">
    <property type="protein sequence ID" value="VFQ94113.1"/>
    <property type="molecule type" value="Genomic_DNA"/>
</dbReference>
<comment type="subcellular location">
    <subcellularLocation>
        <location evidence="1">Membrane</location>
        <topology evidence="1">Single-pass type II membrane protein</topology>
    </subcellularLocation>
</comment>
<keyword evidence="4 6" id="KW-0472">Membrane</keyword>
<gene>
    <name evidence="7" type="ORF">CCAM_LOCUS35889</name>
</gene>
<evidence type="ECO:0000313" key="7">
    <source>
        <dbReference type="EMBL" id="VFQ94113.1"/>
    </source>
</evidence>
<proteinExistence type="predicted"/>
<name>A0A484MZ54_9ASTE</name>
<sequence length="361" mass="41536">MFRSSILVPVVTLLVTVPLLFLLAPKILPPRRLSITAPDELDDLSLFEKAIVAQTTFPKRPPSRGGPSNKFRLGSTATRRPKIAFLFLTNTDLYFAPLWELFFNGTPPVDPHLYNIYIHADPTVPISPPGGVFKDRFIPAKRTQRSSPTLVSAARRLIATAMLDDPANEFFALISQHCIPLHSFGYFYNFLLDTRKLSHQMQYPSYIEISSDSPFLWSRYIARGEDVMEPEVRFQEFRIGSQFFVLTRRDSLLVIKDRRLWRKFKKPCIDIESCYPEEHYFPTLISMQNPNGSAGHTLTRVNWTDTVDGHPHTYHPQEVSPELIYTLRKSNSTYSYMFARKFSSDCLKPLMEMADSVIFKD</sequence>
<keyword evidence="8" id="KW-1185">Reference proteome</keyword>
<dbReference type="Proteomes" id="UP000595140">
    <property type="component" value="Unassembled WGS sequence"/>
</dbReference>
<reference evidence="7 8" key="1">
    <citation type="submission" date="2018-04" db="EMBL/GenBank/DDBJ databases">
        <authorList>
            <person name="Vogel A."/>
        </authorList>
    </citation>
    <scope>NUCLEOTIDE SEQUENCE [LARGE SCALE GENOMIC DNA]</scope>
</reference>
<keyword evidence="6" id="KW-0812">Transmembrane</keyword>
<keyword evidence="5" id="KW-0325">Glycoprotein</keyword>
<keyword evidence="6" id="KW-1133">Transmembrane helix</keyword>
<dbReference type="PANTHER" id="PTHR31042">
    <property type="entry name" value="CORE-2/I-BRANCHING BETA-1,6-N-ACETYLGLUCOSAMINYLTRANSFERASE FAMILY PROTEIN-RELATED"/>
    <property type="match status" value="1"/>
</dbReference>
<dbReference type="GO" id="GO:0016757">
    <property type="term" value="F:glycosyltransferase activity"/>
    <property type="evidence" value="ECO:0007669"/>
    <property type="project" value="UniProtKB-KW"/>
</dbReference>
<evidence type="ECO:0000256" key="4">
    <source>
        <dbReference type="ARBA" id="ARBA00023136"/>
    </source>
</evidence>
<evidence type="ECO:0000256" key="5">
    <source>
        <dbReference type="ARBA" id="ARBA00023180"/>
    </source>
</evidence>
<evidence type="ECO:0000256" key="1">
    <source>
        <dbReference type="ARBA" id="ARBA00004606"/>
    </source>
</evidence>
<dbReference type="AlphaFoldDB" id="A0A484MZ54"/>
<dbReference type="InterPro" id="IPR003406">
    <property type="entry name" value="Glyco_trans_14"/>
</dbReference>
<dbReference type="Pfam" id="PF02485">
    <property type="entry name" value="Branch"/>
    <property type="match status" value="1"/>
</dbReference>